<name>A0ABP1DVN7_9APHY</name>
<feature type="compositionally biased region" description="Basic and acidic residues" evidence="1">
    <location>
        <begin position="459"/>
        <end position="468"/>
    </location>
</feature>
<gene>
    <name evidence="3" type="ORF">GFSPODELE1_LOCUS8496</name>
</gene>
<accession>A0ABP1DVN7</accession>
<reference evidence="4" key="1">
    <citation type="submission" date="2024-04" db="EMBL/GenBank/DDBJ databases">
        <authorList>
            <person name="Shaw F."/>
            <person name="Minotto A."/>
        </authorList>
    </citation>
    <scope>NUCLEOTIDE SEQUENCE [LARGE SCALE GENOMIC DNA]</scope>
</reference>
<dbReference type="InterPro" id="IPR011333">
    <property type="entry name" value="SKP1/BTB/POZ_sf"/>
</dbReference>
<feature type="compositionally biased region" description="Low complexity" evidence="1">
    <location>
        <begin position="274"/>
        <end position="312"/>
    </location>
</feature>
<feature type="compositionally biased region" description="Polar residues" evidence="1">
    <location>
        <begin position="775"/>
        <end position="797"/>
    </location>
</feature>
<evidence type="ECO:0000313" key="4">
    <source>
        <dbReference type="Proteomes" id="UP001497453"/>
    </source>
</evidence>
<protein>
    <recommendedName>
        <fullName evidence="2">BTB domain-containing protein</fullName>
    </recommendedName>
</protein>
<dbReference type="EMBL" id="OZ037949">
    <property type="protein sequence ID" value="CAL1711780.1"/>
    <property type="molecule type" value="Genomic_DNA"/>
</dbReference>
<organism evidence="3 4">
    <name type="scientific">Somion occarium</name>
    <dbReference type="NCBI Taxonomy" id="3059160"/>
    <lineage>
        <taxon>Eukaryota</taxon>
        <taxon>Fungi</taxon>
        <taxon>Dikarya</taxon>
        <taxon>Basidiomycota</taxon>
        <taxon>Agaricomycotina</taxon>
        <taxon>Agaricomycetes</taxon>
        <taxon>Polyporales</taxon>
        <taxon>Cerrenaceae</taxon>
        <taxon>Somion</taxon>
    </lineage>
</organism>
<evidence type="ECO:0000313" key="3">
    <source>
        <dbReference type="EMBL" id="CAL1711780.1"/>
    </source>
</evidence>
<feature type="compositionally biased region" description="Basic and acidic residues" evidence="1">
    <location>
        <begin position="602"/>
        <end position="612"/>
    </location>
</feature>
<feature type="compositionally biased region" description="Acidic residues" evidence="1">
    <location>
        <begin position="651"/>
        <end position="660"/>
    </location>
</feature>
<feature type="region of interest" description="Disordered" evidence="1">
    <location>
        <begin position="600"/>
        <end position="683"/>
    </location>
</feature>
<dbReference type="Proteomes" id="UP001497453">
    <property type="component" value="Chromosome 6"/>
</dbReference>
<feature type="region of interest" description="Disordered" evidence="1">
    <location>
        <begin position="430"/>
        <end position="476"/>
    </location>
</feature>
<dbReference type="InterPro" id="IPR000210">
    <property type="entry name" value="BTB/POZ_dom"/>
</dbReference>
<dbReference type="SUPFAM" id="SSF54695">
    <property type="entry name" value="POZ domain"/>
    <property type="match status" value="1"/>
</dbReference>
<feature type="region of interest" description="Disordered" evidence="1">
    <location>
        <begin position="768"/>
        <end position="809"/>
    </location>
</feature>
<proteinExistence type="predicted"/>
<dbReference type="PROSITE" id="PS50097">
    <property type="entry name" value="BTB"/>
    <property type="match status" value="1"/>
</dbReference>
<sequence length="941" mass="101577">MNSSMYSPYGSSYRPAFTSPTSAVQGGTAVEKVKRHPQYYLQGGDIHFLVEHFLFRVHRYFFERESAVFREKLATPAAAGQPPKGSSDTNPYPLEDVRADDFSRFLWVFYNPKYSLYDADLDDWSVILKLAFDWRFSEVKKLACRELEKISIEPVTKIKLYQDYELDRKLLIPSYLFLTQREEPLTLHEGRQLGLETALLIATARECARGKPSVNGTHSPSAAKIPNEDLEDIIRRVFGLSGGPPSPSLSPVAVVGNQPAPSASAAARTASIAASSVTSGAATPAGSKSTKTTTRGTKTPSTPRSASPAPSSKNLGSSTSSENKKDEDTTSTAPVDDLLGGPLTTAGQPPVDQGTAAGGEGASAPTGQDLLVTRSPFLSLLTYELTPGSDMQGMPRKTRQRLTLTLPGLASPQLLEMSSPMTPLALMLEQEEQEEQREKHNLTPQQLTRQHPGHHREKGRTGEARVEAEVPPEQSNSYEVNVHVPDVHDEHTSHRTSSLSPSDLSMTIAGTELDDGTTDAGDTSTVVEDFNVHDMLSQGDAPVHVKCEQGTRFKEPIQHEVEGNSGQVALQQGNSDSAQEADVTEALEDYPDTTLSISHEIQTTEHDTKNDEESTVVKTADTHSNGDEWDMIEPEEADVTDASEEHKEDVEVGQESDNCEGDAKDLTGNDQPDESFPEQNVVDPTENIQLDHERGNEPDVAVTRIPDVLPVDTSCHDVPAVMVTEGAEAQKDSEAEPVSEVTPAISETLQNAVDAASQDDQIQTNQTREFIDSAPESTSDSVANESDGTVVTKSSLQADGPSGEETSEAGRELFSTAVNDKSVIEIHDASRTKEVDNVSSDAAEQLAEKSNTKVLFAVKLEITDEPAEKDSALEVPTNGAVQTLDAMAPELGIDGGEQQKDGSNDDLHGGSPKKIGLEAVDEGTIKEVQAEQQQSQSVTES</sequence>
<feature type="compositionally biased region" description="Acidic residues" evidence="1">
    <location>
        <begin position="627"/>
        <end position="642"/>
    </location>
</feature>
<feature type="region of interest" description="Disordered" evidence="1">
    <location>
        <begin position="865"/>
        <end position="922"/>
    </location>
</feature>
<feature type="region of interest" description="Disordered" evidence="1">
    <location>
        <begin position="274"/>
        <end position="368"/>
    </location>
</feature>
<feature type="compositionally biased region" description="Basic and acidic residues" evidence="1">
    <location>
        <begin position="897"/>
        <end position="908"/>
    </location>
</feature>
<dbReference type="Gene3D" id="3.30.710.10">
    <property type="entry name" value="Potassium Channel Kv1.1, Chain A"/>
    <property type="match status" value="1"/>
</dbReference>
<feature type="domain" description="BTB" evidence="2">
    <location>
        <begin position="44"/>
        <end position="118"/>
    </location>
</feature>
<keyword evidence="4" id="KW-1185">Reference proteome</keyword>
<evidence type="ECO:0000256" key="1">
    <source>
        <dbReference type="SAM" id="MobiDB-lite"/>
    </source>
</evidence>
<evidence type="ECO:0000259" key="2">
    <source>
        <dbReference type="PROSITE" id="PS50097"/>
    </source>
</evidence>